<keyword evidence="3" id="KW-0677">Repeat</keyword>
<feature type="transmembrane region" description="Helical" evidence="6">
    <location>
        <begin position="749"/>
        <end position="769"/>
    </location>
</feature>
<dbReference type="SUPFAM" id="SSF48726">
    <property type="entry name" value="Immunoglobulin"/>
    <property type="match status" value="1"/>
</dbReference>
<dbReference type="EMBL" id="JAOPHQ010005762">
    <property type="protein sequence ID" value="KAK0133988.1"/>
    <property type="molecule type" value="Genomic_DNA"/>
</dbReference>
<keyword evidence="1" id="KW-0433">Leucine-rich repeat</keyword>
<keyword evidence="6" id="KW-1133">Transmembrane helix</keyword>
<dbReference type="Pfam" id="PF13855">
    <property type="entry name" value="LRR_8"/>
    <property type="match status" value="1"/>
</dbReference>
<keyword evidence="4" id="KW-1015">Disulfide bond</keyword>
<dbReference type="InterPro" id="IPR032675">
    <property type="entry name" value="LRR_dom_sf"/>
</dbReference>
<dbReference type="InterPro" id="IPR003591">
    <property type="entry name" value="Leu-rich_rpt_typical-subtyp"/>
</dbReference>
<feature type="compositionally biased region" description="Gly residues" evidence="5">
    <location>
        <begin position="603"/>
        <end position="615"/>
    </location>
</feature>
<sequence>MSMGVTPVHNQQEALGVTPLHNQQEALGVTPLHNQQEALGVTPLHNQQEALGVTPLHNQQEALGVTPLHNQQEALGVTPLHNQQEALGVTPLHNREASRCGLREGGAVVPFSDAAELLLWSDDTDRISPSSSGRRGGGGPHLSIFLWEERRRRTASLHLPLGGEAEEDRISPSSSGRRGGGGPHLSIFLREERRRRTASLHPHPLSDTGPRAEQSTAPPGTRCANAAWWPTAMHPGYRFTSSGASPLLWYHRDLTWFRSLKAGPITPPGDYYLSRLTPGPRRLTMDPACPPVLFLLSLLLLSSRLGPAHGTLSCPASCRCYSLTVECGSMGIRDIPKHVPPTTQTIFLQDNMIGQIRRKDLPQLRRLHYLYLQNNTISAVESGSFQNQHQLLELALNGNRIHLVTAEMFQGLEHLRILYLAGNDITQLQDYTFRGLQRLQELHLQHNSIEMLSDQALVGLTSLALLDLSRNNLHTIGAASLRPLVSLQVLRITDNPWRCDCALHWLRSWIDEEGQRLLSSAERRLVCTEPPRLSHLSLVEVPLNSLVCIPPLVQLEPRRLAVRLGESLRVSCHASGYPRPQVTWRKAFQGKVVLSPRGLVHELGGGGAGGGGTGGAREEEEDDASEEGKVHLQKSEGGERFDPDTGSGMLFLSNVTVAHAGFYECEAWNAGGVARVTFQLAINSSTSSSSSSSSSSIWASWSQVSAPYYPSWPRLRNHRPASGSDVSREPLYALGSMAFSALGPATQTAIAIGISLLTLTALLLVAMIYSRHQQREKEADVSEKEESILYVNDYSDGPTTFAQLEEYRDERGHEMYVLNRAKPVLPPAPPAAASATLGGYPAAPSESLSSCSPVRSAGPGQSISPALAPKKQHQQQQQQPPPMPPPQQQQQQQQQEKHEQQQEPDIRTMRRMAGEGGEAEPVITSEAEGMFLNHTGLFMDSQIAYEIHC</sequence>
<dbReference type="Proteomes" id="UP001174136">
    <property type="component" value="Unassembled WGS sequence"/>
</dbReference>
<evidence type="ECO:0000313" key="8">
    <source>
        <dbReference type="EMBL" id="KAK0133988.1"/>
    </source>
</evidence>
<evidence type="ECO:0000256" key="2">
    <source>
        <dbReference type="ARBA" id="ARBA00022729"/>
    </source>
</evidence>
<keyword evidence="6" id="KW-0812">Transmembrane</keyword>
<dbReference type="SMART" id="SM00082">
    <property type="entry name" value="LRRCT"/>
    <property type="match status" value="1"/>
</dbReference>
<dbReference type="InterPro" id="IPR003598">
    <property type="entry name" value="Ig_sub2"/>
</dbReference>
<feature type="compositionally biased region" description="Basic and acidic residues" evidence="5">
    <location>
        <begin position="895"/>
        <end position="904"/>
    </location>
</feature>
<feature type="region of interest" description="Disordered" evidence="5">
    <location>
        <begin position="603"/>
        <end position="643"/>
    </location>
</feature>
<dbReference type="PANTHER" id="PTHR24366">
    <property type="entry name" value="IG(IMMUNOGLOBULIN) AND LRR(LEUCINE RICH REPEAT) DOMAINS"/>
    <property type="match status" value="1"/>
</dbReference>
<dbReference type="FunFam" id="3.80.10.10:FF:000184">
    <property type="entry name" value="leucine-rich repeat-containing protein 24"/>
    <property type="match status" value="1"/>
</dbReference>
<keyword evidence="6" id="KW-0472">Membrane</keyword>
<dbReference type="InterPro" id="IPR001611">
    <property type="entry name" value="Leu-rich_rpt"/>
</dbReference>
<keyword evidence="2" id="KW-0732">Signal</keyword>
<feature type="domain" description="Ig-like" evidence="7">
    <location>
        <begin position="550"/>
        <end position="681"/>
    </location>
</feature>
<dbReference type="InterPro" id="IPR007110">
    <property type="entry name" value="Ig-like_dom"/>
</dbReference>
<feature type="region of interest" description="Disordered" evidence="5">
    <location>
        <begin position="198"/>
        <end position="219"/>
    </location>
</feature>
<dbReference type="SUPFAM" id="SSF52058">
    <property type="entry name" value="L domain-like"/>
    <property type="match status" value="1"/>
</dbReference>
<comment type="caution">
    <text evidence="8">The sequence shown here is derived from an EMBL/GenBank/DDBJ whole genome shotgun (WGS) entry which is preliminary data.</text>
</comment>
<evidence type="ECO:0000313" key="9">
    <source>
        <dbReference type="Proteomes" id="UP001174136"/>
    </source>
</evidence>
<evidence type="ECO:0000256" key="4">
    <source>
        <dbReference type="ARBA" id="ARBA00023157"/>
    </source>
</evidence>
<evidence type="ECO:0000259" key="7">
    <source>
        <dbReference type="PROSITE" id="PS50835"/>
    </source>
</evidence>
<dbReference type="AlphaFoldDB" id="A0AA47M5K4"/>
<dbReference type="PROSITE" id="PS50835">
    <property type="entry name" value="IG_LIKE"/>
    <property type="match status" value="1"/>
</dbReference>
<dbReference type="InterPro" id="IPR036179">
    <property type="entry name" value="Ig-like_dom_sf"/>
</dbReference>
<protein>
    <submittedName>
        <fullName evidence="8">Leucine-rich repeat-containing protein 24</fullName>
    </submittedName>
</protein>
<dbReference type="PROSITE" id="PS51450">
    <property type="entry name" value="LRR"/>
    <property type="match status" value="1"/>
</dbReference>
<dbReference type="FunFam" id="3.80.10.10:FF:000082">
    <property type="entry name" value="Leucine-rich repeat-containing 24"/>
    <property type="match status" value="1"/>
</dbReference>
<feature type="compositionally biased region" description="Polar residues" evidence="5">
    <location>
        <begin position="846"/>
        <end position="864"/>
    </location>
</feature>
<dbReference type="InterPro" id="IPR003599">
    <property type="entry name" value="Ig_sub"/>
</dbReference>
<dbReference type="Gene3D" id="3.80.10.10">
    <property type="entry name" value="Ribonuclease Inhibitor"/>
    <property type="match status" value="2"/>
</dbReference>
<dbReference type="SMART" id="SM00369">
    <property type="entry name" value="LRR_TYP"/>
    <property type="match status" value="5"/>
</dbReference>
<dbReference type="SMART" id="SM00408">
    <property type="entry name" value="IGc2"/>
    <property type="match status" value="1"/>
</dbReference>
<feature type="region of interest" description="Disordered" evidence="5">
    <location>
        <begin position="823"/>
        <end position="904"/>
    </location>
</feature>
<feature type="compositionally biased region" description="Basic and acidic residues" evidence="5">
    <location>
        <begin position="626"/>
        <end position="643"/>
    </location>
</feature>
<evidence type="ECO:0000256" key="1">
    <source>
        <dbReference type="ARBA" id="ARBA00022614"/>
    </source>
</evidence>
<dbReference type="Gene3D" id="2.60.40.10">
    <property type="entry name" value="Immunoglobulins"/>
    <property type="match status" value="1"/>
</dbReference>
<keyword evidence="9" id="KW-1185">Reference proteome</keyword>
<accession>A0AA47M5K4</accession>
<evidence type="ECO:0000256" key="5">
    <source>
        <dbReference type="SAM" id="MobiDB-lite"/>
    </source>
</evidence>
<dbReference type="SMART" id="SM00409">
    <property type="entry name" value="IG"/>
    <property type="match status" value="1"/>
</dbReference>
<dbReference type="InterPro" id="IPR000483">
    <property type="entry name" value="Cys-rich_flank_reg_C"/>
</dbReference>
<proteinExistence type="predicted"/>
<dbReference type="InterPro" id="IPR013783">
    <property type="entry name" value="Ig-like_fold"/>
</dbReference>
<organism evidence="8 9">
    <name type="scientific">Merluccius polli</name>
    <name type="common">Benguela hake</name>
    <name type="synonym">Merluccius cadenati</name>
    <dbReference type="NCBI Taxonomy" id="89951"/>
    <lineage>
        <taxon>Eukaryota</taxon>
        <taxon>Metazoa</taxon>
        <taxon>Chordata</taxon>
        <taxon>Craniata</taxon>
        <taxon>Vertebrata</taxon>
        <taxon>Euteleostomi</taxon>
        <taxon>Actinopterygii</taxon>
        <taxon>Neopterygii</taxon>
        <taxon>Teleostei</taxon>
        <taxon>Neoteleostei</taxon>
        <taxon>Acanthomorphata</taxon>
        <taxon>Zeiogadaria</taxon>
        <taxon>Gadariae</taxon>
        <taxon>Gadiformes</taxon>
        <taxon>Gadoidei</taxon>
        <taxon>Merlucciidae</taxon>
        <taxon>Merluccius</taxon>
    </lineage>
</organism>
<feature type="region of interest" description="Disordered" evidence="5">
    <location>
        <begin position="158"/>
        <end position="185"/>
    </location>
</feature>
<evidence type="ECO:0000256" key="6">
    <source>
        <dbReference type="SAM" id="Phobius"/>
    </source>
</evidence>
<dbReference type="PANTHER" id="PTHR24366:SF129">
    <property type="entry name" value="LEUCINE RICH REPEAT CONTAINING 24"/>
    <property type="match status" value="1"/>
</dbReference>
<evidence type="ECO:0000256" key="3">
    <source>
        <dbReference type="ARBA" id="ARBA00022737"/>
    </source>
</evidence>
<name>A0AA47M5K4_MERPO</name>
<gene>
    <name evidence="8" type="primary">Lrrc24</name>
    <name evidence="8" type="ORF">N1851_030456</name>
</gene>
<reference evidence="8" key="1">
    <citation type="journal article" date="2023" name="Front. Mar. Sci.">
        <title>A new Merluccius polli reference genome to investigate the effects of global change in West African waters.</title>
        <authorList>
            <person name="Mateo J.L."/>
            <person name="Blanco-Fernandez C."/>
            <person name="Garcia-Vazquez E."/>
            <person name="Machado-Schiaffino G."/>
        </authorList>
    </citation>
    <scope>NUCLEOTIDE SEQUENCE</scope>
    <source>
        <strain evidence="8">C29</strain>
        <tissue evidence="8">Fin</tissue>
    </source>
</reference>